<keyword evidence="2" id="KW-0472">Membrane</keyword>
<dbReference type="GO" id="GO:0016301">
    <property type="term" value="F:kinase activity"/>
    <property type="evidence" value="ECO:0007669"/>
    <property type="project" value="UniProtKB-KW"/>
</dbReference>
<keyword evidence="2" id="KW-1133">Transmembrane helix</keyword>
<dbReference type="AlphaFoldDB" id="A0A1G9HAX6"/>
<evidence type="ECO:0000256" key="1">
    <source>
        <dbReference type="SAM" id="MobiDB-lite"/>
    </source>
</evidence>
<name>A0A1G9HAX6_9MICO</name>
<evidence type="ECO:0000313" key="3">
    <source>
        <dbReference type="EMBL" id="SDL10168.1"/>
    </source>
</evidence>
<dbReference type="STRING" id="386301.SAMN05216282_1293"/>
<dbReference type="RefSeq" id="WP_134575031.1">
    <property type="nucleotide sequence ID" value="NZ_FNFU01000029.1"/>
</dbReference>
<feature type="compositionally biased region" description="Low complexity" evidence="1">
    <location>
        <begin position="7"/>
        <end position="30"/>
    </location>
</feature>
<keyword evidence="2" id="KW-0812">Transmembrane</keyword>
<gene>
    <name evidence="3" type="ORF">SAMN05216282_1293</name>
</gene>
<feature type="transmembrane region" description="Helical" evidence="2">
    <location>
        <begin position="196"/>
        <end position="212"/>
    </location>
</feature>
<feature type="transmembrane region" description="Helical" evidence="2">
    <location>
        <begin position="165"/>
        <end position="184"/>
    </location>
</feature>
<feature type="transmembrane region" description="Helical" evidence="2">
    <location>
        <begin position="80"/>
        <end position="104"/>
    </location>
</feature>
<dbReference type="OrthoDB" id="4881511at2"/>
<evidence type="ECO:0000313" key="4">
    <source>
        <dbReference type="Proteomes" id="UP000198701"/>
    </source>
</evidence>
<feature type="transmembrane region" description="Helical" evidence="2">
    <location>
        <begin position="48"/>
        <end position="68"/>
    </location>
</feature>
<feature type="transmembrane region" description="Helical" evidence="2">
    <location>
        <begin position="111"/>
        <end position="129"/>
    </location>
</feature>
<dbReference type="EMBL" id="FNFU01000029">
    <property type="protein sequence ID" value="SDL10168.1"/>
    <property type="molecule type" value="Genomic_DNA"/>
</dbReference>
<sequence>MTVQTEATRPASPDSPDAAPTVAARLARTPRPAPPATRARIRPASERLARTLFAGLGVTALAFGALSVDSFLTQRWSPAPALAIAAWLVFFGVPILVGISSFWAPLRLLRGIAIGQSVVFFAIIGFWLLFRAESLPAGADIPWVISYTAGPTMAVAVIAADRVAWIHMVGVCLASGLLRAVTSADPNPVLVGVQDGLYAVLALTVFVGLFTVSRRRAASVDAAEVFANADVAEAAARVARTRERLTIDALVHDGVISTLLMAGHGRVPPRVLSRHAADTLIRLDALRAPVPDRPVSGVELERRLERLVTELAPDASIRSDLDADLRVPAVAASAVLGAVGEALRNSEAAAGAGHDGSVVRTVIVQARSGGLRVEVLDDGVGFDLSAVPPERLGITESILGRMARVAGGSAAVRSWPGAGTEVVVSWTP</sequence>
<protein>
    <submittedName>
        <fullName evidence="3">Signal transduction histidine kinase</fullName>
    </submittedName>
</protein>
<reference evidence="3 4" key="1">
    <citation type="submission" date="2016-10" db="EMBL/GenBank/DDBJ databases">
        <authorList>
            <person name="de Groot N.N."/>
        </authorList>
    </citation>
    <scope>NUCLEOTIDE SEQUENCE [LARGE SCALE GENOMIC DNA]</scope>
    <source>
        <strain evidence="3 4">CGMCC 1.5382</strain>
    </source>
</reference>
<dbReference type="InterPro" id="IPR036890">
    <property type="entry name" value="HATPase_C_sf"/>
</dbReference>
<evidence type="ECO:0000256" key="2">
    <source>
        <dbReference type="SAM" id="Phobius"/>
    </source>
</evidence>
<dbReference type="Gene3D" id="3.30.565.10">
    <property type="entry name" value="Histidine kinase-like ATPase, C-terminal domain"/>
    <property type="match status" value="1"/>
</dbReference>
<keyword evidence="4" id="KW-1185">Reference proteome</keyword>
<organism evidence="3 4">
    <name type="scientific">Cryobacterium psychrotolerans</name>
    <dbReference type="NCBI Taxonomy" id="386301"/>
    <lineage>
        <taxon>Bacteria</taxon>
        <taxon>Bacillati</taxon>
        <taxon>Actinomycetota</taxon>
        <taxon>Actinomycetes</taxon>
        <taxon>Micrococcales</taxon>
        <taxon>Microbacteriaceae</taxon>
        <taxon>Cryobacterium</taxon>
    </lineage>
</organism>
<keyword evidence="3" id="KW-0808">Transferase</keyword>
<dbReference type="Proteomes" id="UP000198701">
    <property type="component" value="Unassembled WGS sequence"/>
</dbReference>
<feature type="region of interest" description="Disordered" evidence="1">
    <location>
        <begin position="1"/>
        <end position="40"/>
    </location>
</feature>
<keyword evidence="3" id="KW-0418">Kinase</keyword>
<dbReference type="SUPFAM" id="SSF55874">
    <property type="entry name" value="ATPase domain of HSP90 chaperone/DNA topoisomerase II/histidine kinase"/>
    <property type="match status" value="1"/>
</dbReference>
<accession>A0A1G9HAX6</accession>
<feature type="transmembrane region" description="Helical" evidence="2">
    <location>
        <begin position="141"/>
        <end position="160"/>
    </location>
</feature>
<proteinExistence type="predicted"/>